<dbReference type="CDD" id="cd13139">
    <property type="entry name" value="MATE_like_14"/>
    <property type="match status" value="1"/>
</dbReference>
<dbReference type="AlphaFoldDB" id="A0A979FZL0"/>
<dbReference type="Proteomes" id="UP000002215">
    <property type="component" value="Chromosome"/>
</dbReference>
<reference evidence="11 12" key="2">
    <citation type="journal article" date="2010" name="Stand. Genomic Sci.">
        <title>Complete genome sequence of Chitinophaga pinensis type strain (UQM 2034).</title>
        <authorList>
            <person name="Glavina Del Rio T."/>
            <person name="Abt B."/>
            <person name="Spring S."/>
            <person name="Lapidus A."/>
            <person name="Nolan M."/>
            <person name="Tice H."/>
            <person name="Copeland A."/>
            <person name="Cheng J.F."/>
            <person name="Chen F."/>
            <person name="Bruce D."/>
            <person name="Goodwin L."/>
            <person name="Pitluck S."/>
            <person name="Ivanova N."/>
            <person name="Mavromatis K."/>
            <person name="Mikhailova N."/>
            <person name="Pati A."/>
            <person name="Chen A."/>
            <person name="Palaniappan K."/>
            <person name="Land M."/>
            <person name="Hauser L."/>
            <person name="Chang Y.J."/>
            <person name="Jeffries C.D."/>
            <person name="Chain P."/>
            <person name="Saunders E."/>
            <person name="Detter J.C."/>
            <person name="Brettin T."/>
            <person name="Rohde M."/>
            <person name="Goker M."/>
            <person name="Bristow J."/>
            <person name="Eisen J.A."/>
            <person name="Markowitz V."/>
            <person name="Hugenholtz P."/>
            <person name="Kyrpides N.C."/>
            <person name="Klenk H.P."/>
            <person name="Lucas S."/>
        </authorList>
    </citation>
    <scope>NUCLEOTIDE SEQUENCE [LARGE SCALE GENOMIC DNA]</scope>
    <source>
        <strain evidence="12">ATCC 43595 / DSM 2588 / LMG 13176 / NBRC 15968 / NCIMB 11800 / UQM 2034</strain>
    </source>
</reference>
<feature type="transmembrane region" description="Helical" evidence="10">
    <location>
        <begin position="36"/>
        <end position="61"/>
    </location>
</feature>
<dbReference type="OrthoDB" id="9776324at2"/>
<feature type="transmembrane region" description="Helical" evidence="10">
    <location>
        <begin position="440"/>
        <end position="460"/>
    </location>
</feature>
<evidence type="ECO:0000313" key="12">
    <source>
        <dbReference type="Proteomes" id="UP000002215"/>
    </source>
</evidence>
<feature type="transmembrane region" description="Helical" evidence="10">
    <location>
        <begin position="220"/>
        <end position="241"/>
    </location>
</feature>
<reference evidence="12" key="1">
    <citation type="submission" date="2009-08" db="EMBL/GenBank/DDBJ databases">
        <title>The complete genome of Chitinophaga pinensis DSM 2588.</title>
        <authorList>
            <consortium name="US DOE Joint Genome Institute (JGI-PGF)"/>
            <person name="Lucas S."/>
            <person name="Copeland A."/>
            <person name="Lapidus A."/>
            <person name="Glavina del Rio T."/>
            <person name="Dalin E."/>
            <person name="Tice H."/>
            <person name="Bruce D."/>
            <person name="Goodwin L."/>
            <person name="Pitluck S."/>
            <person name="Kyrpides N."/>
            <person name="Mavromatis K."/>
            <person name="Ivanova N."/>
            <person name="Mikhailova N."/>
            <person name="Sims D."/>
            <person name="Meinche L."/>
            <person name="Brettin T."/>
            <person name="Detter J.C."/>
            <person name="Han C."/>
            <person name="Larimer F."/>
            <person name="Land M."/>
            <person name="Hauser L."/>
            <person name="Markowitz V."/>
            <person name="Cheng J.-F."/>
            <person name="Hugenholtz P."/>
            <person name="Woyke T."/>
            <person name="Wu D."/>
            <person name="Spring S."/>
            <person name="Klenk H.-P."/>
            <person name="Eisen J.A."/>
        </authorList>
    </citation>
    <scope>NUCLEOTIDE SEQUENCE [LARGE SCALE GENOMIC DNA]</scope>
    <source>
        <strain evidence="12">ATCC 43595 / DSM 2588 / LMG 13176 / NBRC 15968 / NCIMB 11800 / UQM 2034</strain>
    </source>
</reference>
<feature type="transmembrane region" description="Helical" evidence="10">
    <location>
        <begin position="413"/>
        <end position="434"/>
    </location>
</feature>
<sequence length="470" mass="50498">MQHTQAGSRLGKAFRLFIMAVSGTEKEFTSGNINRAIFLLSVPMILEMVMESLFAVVDIFFVSKLGKHAITTVGLTESIMTLVYTAAFGLSMAATAVVARRTGEKDNDAAAHTAVQSLYVALVLAVIIAFIGIVFASEILALMGASDEVIYNGYIYTQIMLGGNLIVILIFLINGIFRGAGDAAVAMRSLWIANILNILLCPLLINGFGPVPALGLKGAALATTIGRGIGVCYQLYHLFGGKGLIKINSRHLLPDMSVIIRLLKIAAGGTAQLLINTASWIFLVRLIARFGEDAVAGYTIAVRIIIFTLLPASGMANAAAALVGQNLGAGQPDRAETSVWRAAFFNMLFLGFVSVFFLLAARPIVMLFTQDTGIIAYAAQCLQLVSVGYIFYAYGMVLSQSFNGAGDTRTPTLINLVGFWMLQVPMAWMMAVNYNMGPAGVFWAIAIAESCVAVAAIFIFRKGWWKRVKV</sequence>
<dbReference type="EMBL" id="CP001699">
    <property type="protein sequence ID" value="ACU58043.1"/>
    <property type="molecule type" value="Genomic_DNA"/>
</dbReference>
<dbReference type="InterPro" id="IPR048279">
    <property type="entry name" value="MdtK-like"/>
</dbReference>
<keyword evidence="6 10" id="KW-1133">Transmembrane helix</keyword>
<dbReference type="KEGG" id="cpi:Cpin_0545"/>
<dbReference type="NCBIfam" id="TIGR00797">
    <property type="entry name" value="matE"/>
    <property type="match status" value="1"/>
</dbReference>
<evidence type="ECO:0000256" key="1">
    <source>
        <dbReference type="ARBA" id="ARBA00004651"/>
    </source>
</evidence>
<dbReference type="PANTHER" id="PTHR43298">
    <property type="entry name" value="MULTIDRUG RESISTANCE PROTEIN NORM-RELATED"/>
    <property type="match status" value="1"/>
</dbReference>
<keyword evidence="2" id="KW-0813">Transport</keyword>
<evidence type="ECO:0000256" key="3">
    <source>
        <dbReference type="ARBA" id="ARBA00022449"/>
    </source>
</evidence>
<keyword evidence="7" id="KW-0406">Ion transport</keyword>
<name>A0A979FZL0_CHIPD</name>
<dbReference type="GO" id="GO:0005886">
    <property type="term" value="C:plasma membrane"/>
    <property type="evidence" value="ECO:0007669"/>
    <property type="project" value="UniProtKB-SubCell"/>
</dbReference>
<dbReference type="PIRSF" id="PIRSF006603">
    <property type="entry name" value="DinF"/>
    <property type="match status" value="1"/>
</dbReference>
<evidence type="ECO:0000256" key="4">
    <source>
        <dbReference type="ARBA" id="ARBA00022475"/>
    </source>
</evidence>
<dbReference type="GO" id="GO:0042910">
    <property type="term" value="F:xenobiotic transmembrane transporter activity"/>
    <property type="evidence" value="ECO:0007669"/>
    <property type="project" value="InterPro"/>
</dbReference>
<evidence type="ECO:0000256" key="2">
    <source>
        <dbReference type="ARBA" id="ARBA00022448"/>
    </source>
</evidence>
<evidence type="ECO:0000313" key="11">
    <source>
        <dbReference type="EMBL" id="ACU58043.1"/>
    </source>
</evidence>
<dbReference type="Pfam" id="PF01554">
    <property type="entry name" value="MatE"/>
    <property type="match status" value="2"/>
</dbReference>
<feature type="transmembrane region" description="Helical" evidence="10">
    <location>
        <begin position="300"/>
        <end position="323"/>
    </location>
</feature>
<evidence type="ECO:0000256" key="8">
    <source>
        <dbReference type="ARBA" id="ARBA00023136"/>
    </source>
</evidence>
<evidence type="ECO:0000256" key="10">
    <source>
        <dbReference type="SAM" id="Phobius"/>
    </source>
</evidence>
<evidence type="ECO:0000256" key="5">
    <source>
        <dbReference type="ARBA" id="ARBA00022692"/>
    </source>
</evidence>
<dbReference type="GO" id="GO:0015297">
    <property type="term" value="F:antiporter activity"/>
    <property type="evidence" value="ECO:0007669"/>
    <property type="project" value="UniProtKB-KW"/>
</dbReference>
<feature type="transmembrane region" description="Helical" evidence="10">
    <location>
        <begin position="262"/>
        <end position="288"/>
    </location>
</feature>
<feature type="transmembrane region" description="Helical" evidence="10">
    <location>
        <begin position="189"/>
        <end position="208"/>
    </location>
</feature>
<feature type="transmembrane region" description="Helical" evidence="10">
    <location>
        <begin position="119"/>
        <end position="143"/>
    </location>
</feature>
<protein>
    <recommendedName>
        <fullName evidence="9">Multidrug-efflux transporter</fullName>
    </recommendedName>
</protein>
<accession>A0A979FZL0</accession>
<keyword evidence="3" id="KW-0050">Antiport</keyword>
<evidence type="ECO:0000256" key="9">
    <source>
        <dbReference type="ARBA" id="ARBA00031636"/>
    </source>
</evidence>
<comment type="subcellular location">
    <subcellularLocation>
        <location evidence="1">Cell membrane</location>
        <topology evidence="1">Multi-pass membrane protein</topology>
    </subcellularLocation>
</comment>
<organism evidence="11 12">
    <name type="scientific">Chitinophaga pinensis (strain ATCC 43595 / DSM 2588 / LMG 13176 / NBRC 15968 / NCIMB 11800 / UQM 2034)</name>
    <dbReference type="NCBI Taxonomy" id="485918"/>
    <lineage>
        <taxon>Bacteria</taxon>
        <taxon>Pseudomonadati</taxon>
        <taxon>Bacteroidota</taxon>
        <taxon>Chitinophagia</taxon>
        <taxon>Chitinophagales</taxon>
        <taxon>Chitinophagaceae</taxon>
        <taxon>Chitinophaga</taxon>
    </lineage>
</organism>
<proteinExistence type="predicted"/>
<keyword evidence="8 10" id="KW-0472">Membrane</keyword>
<dbReference type="InterPro" id="IPR002528">
    <property type="entry name" value="MATE_fam"/>
</dbReference>
<feature type="transmembrane region" description="Helical" evidence="10">
    <location>
        <begin position="344"/>
        <end position="368"/>
    </location>
</feature>
<keyword evidence="4" id="KW-1003">Cell membrane</keyword>
<feature type="transmembrane region" description="Helical" evidence="10">
    <location>
        <begin position="374"/>
        <end position="392"/>
    </location>
</feature>
<feature type="transmembrane region" description="Helical" evidence="10">
    <location>
        <begin position="155"/>
        <end position="177"/>
    </location>
</feature>
<evidence type="ECO:0000256" key="7">
    <source>
        <dbReference type="ARBA" id="ARBA00023065"/>
    </source>
</evidence>
<evidence type="ECO:0000256" key="6">
    <source>
        <dbReference type="ARBA" id="ARBA00022989"/>
    </source>
</evidence>
<feature type="transmembrane region" description="Helical" evidence="10">
    <location>
        <begin position="81"/>
        <end position="99"/>
    </location>
</feature>
<dbReference type="PANTHER" id="PTHR43298:SF2">
    <property type="entry name" value="FMN_FAD EXPORTER YEEO-RELATED"/>
    <property type="match status" value="1"/>
</dbReference>
<dbReference type="GO" id="GO:0006811">
    <property type="term" value="P:monoatomic ion transport"/>
    <property type="evidence" value="ECO:0007669"/>
    <property type="project" value="UniProtKB-KW"/>
</dbReference>
<dbReference type="InterPro" id="IPR050222">
    <property type="entry name" value="MATE_MdtK"/>
</dbReference>
<gene>
    <name evidence="11" type="ordered locus">Cpin_0545</name>
</gene>
<keyword evidence="5 10" id="KW-0812">Transmembrane</keyword>
<dbReference type="RefSeq" id="WP_012788219.1">
    <property type="nucleotide sequence ID" value="NC_013132.1"/>
</dbReference>